<evidence type="ECO:0000313" key="2">
    <source>
        <dbReference type="EMBL" id="KIF82205.1"/>
    </source>
</evidence>
<dbReference type="Proteomes" id="UP000031572">
    <property type="component" value="Unassembled WGS sequence"/>
</dbReference>
<evidence type="ECO:0000313" key="3">
    <source>
        <dbReference type="Proteomes" id="UP000031572"/>
    </source>
</evidence>
<proteinExistence type="predicted"/>
<feature type="transmembrane region" description="Helical" evidence="1">
    <location>
        <begin position="36"/>
        <end position="53"/>
    </location>
</feature>
<dbReference type="OrthoDB" id="9181767at2"/>
<dbReference type="EMBL" id="JWJG01000028">
    <property type="protein sequence ID" value="KIF82205.1"/>
    <property type="molecule type" value="Genomic_DNA"/>
</dbReference>
<dbReference type="AlphaFoldDB" id="A0A0C2BLR7"/>
<comment type="caution">
    <text evidence="2">The sequence shown here is derived from an EMBL/GenBank/DDBJ whole genome shotgun (WGS) entry which is preliminary data.</text>
</comment>
<gene>
    <name evidence="2" type="ORF">TSA66_17615</name>
</gene>
<accession>A0A0C2BLR7</accession>
<dbReference type="STRING" id="709839.TSA66_17615"/>
<keyword evidence="1" id="KW-0812">Transmembrane</keyword>
<reference evidence="2 3" key="1">
    <citation type="submission" date="2014-12" db="EMBL/GenBank/DDBJ databases">
        <title>Denitrispirillum autotrophicum gen. nov., sp. nov., Denitrifying, Facultatively Autotrophic Bacteria Isolated from Rice Paddy Soil.</title>
        <authorList>
            <person name="Ishii S."/>
            <person name="Ashida N."/>
            <person name="Ohno H."/>
            <person name="Otsuka S."/>
            <person name="Yokota A."/>
            <person name="Senoo K."/>
        </authorList>
    </citation>
    <scope>NUCLEOTIDE SEQUENCE [LARGE SCALE GENOMIC DNA]</scope>
    <source>
        <strain evidence="2 3">TSA66</strain>
    </source>
</reference>
<keyword evidence="1" id="KW-1133">Transmembrane helix</keyword>
<keyword evidence="3" id="KW-1185">Reference proteome</keyword>
<organism evidence="2 3">
    <name type="scientific">Noviherbaspirillum autotrophicum</name>
    <dbReference type="NCBI Taxonomy" id="709839"/>
    <lineage>
        <taxon>Bacteria</taxon>
        <taxon>Pseudomonadati</taxon>
        <taxon>Pseudomonadota</taxon>
        <taxon>Betaproteobacteria</taxon>
        <taxon>Burkholderiales</taxon>
        <taxon>Oxalobacteraceae</taxon>
        <taxon>Noviherbaspirillum</taxon>
    </lineage>
</organism>
<name>A0A0C2BLR7_9BURK</name>
<evidence type="ECO:0008006" key="4">
    <source>
        <dbReference type="Google" id="ProtNLM"/>
    </source>
</evidence>
<sequence>MNQTAKKVLPVRAWLALLALTGVSLALGQKAGHASWMPVVVAAIIWIKGTVVARHFLESRTAHPFIAWLLRVFVAIAPVALLLTTWLER</sequence>
<evidence type="ECO:0000256" key="1">
    <source>
        <dbReference type="SAM" id="Phobius"/>
    </source>
</evidence>
<dbReference type="RefSeq" id="WP_040040880.1">
    <property type="nucleotide sequence ID" value="NZ_JWJG01000028.1"/>
</dbReference>
<keyword evidence="1" id="KW-0472">Membrane</keyword>
<feature type="transmembrane region" description="Helical" evidence="1">
    <location>
        <begin position="65"/>
        <end position="87"/>
    </location>
</feature>
<protein>
    <recommendedName>
        <fullName evidence="4">Prokaryotic cytochrome C oxidase subunit IV family protein</fullName>
    </recommendedName>
</protein>